<evidence type="ECO:0000313" key="2">
    <source>
        <dbReference type="EMBL" id="GIY42317.1"/>
    </source>
</evidence>
<evidence type="ECO:0000256" key="1">
    <source>
        <dbReference type="SAM" id="MobiDB-lite"/>
    </source>
</evidence>
<proteinExistence type="predicted"/>
<comment type="caution">
    <text evidence="2">The sequence shown here is derived from an EMBL/GenBank/DDBJ whole genome shotgun (WGS) entry which is preliminary data.</text>
</comment>
<dbReference type="AlphaFoldDB" id="A0AAV4TBN2"/>
<feature type="region of interest" description="Disordered" evidence="1">
    <location>
        <begin position="1"/>
        <end position="34"/>
    </location>
</feature>
<feature type="compositionally biased region" description="Polar residues" evidence="1">
    <location>
        <begin position="24"/>
        <end position="34"/>
    </location>
</feature>
<organism evidence="2 3">
    <name type="scientific">Caerostris extrusa</name>
    <name type="common">Bark spider</name>
    <name type="synonym">Caerostris bankana</name>
    <dbReference type="NCBI Taxonomy" id="172846"/>
    <lineage>
        <taxon>Eukaryota</taxon>
        <taxon>Metazoa</taxon>
        <taxon>Ecdysozoa</taxon>
        <taxon>Arthropoda</taxon>
        <taxon>Chelicerata</taxon>
        <taxon>Arachnida</taxon>
        <taxon>Araneae</taxon>
        <taxon>Araneomorphae</taxon>
        <taxon>Entelegynae</taxon>
        <taxon>Araneoidea</taxon>
        <taxon>Araneidae</taxon>
        <taxon>Caerostris</taxon>
    </lineage>
</organism>
<keyword evidence="3" id="KW-1185">Reference proteome</keyword>
<name>A0AAV4TBN2_CAEEX</name>
<protein>
    <submittedName>
        <fullName evidence="2">Uncharacterized protein</fullName>
    </submittedName>
</protein>
<dbReference type="EMBL" id="BPLR01010834">
    <property type="protein sequence ID" value="GIY42317.1"/>
    <property type="molecule type" value="Genomic_DNA"/>
</dbReference>
<evidence type="ECO:0000313" key="3">
    <source>
        <dbReference type="Proteomes" id="UP001054945"/>
    </source>
</evidence>
<accession>A0AAV4TBN2</accession>
<dbReference type="Proteomes" id="UP001054945">
    <property type="component" value="Unassembled WGS sequence"/>
</dbReference>
<sequence>MQPTIKVPNGRVPVKRSAERQISPAGSSSVQTLSSPIKPKFRTQVTSHGYTIPQSYEYNVSVFHVKLQTTEVPGLDYVI</sequence>
<gene>
    <name evidence="2" type="ORF">CEXT_678191</name>
</gene>
<reference evidence="2 3" key="1">
    <citation type="submission" date="2021-06" db="EMBL/GenBank/DDBJ databases">
        <title>Caerostris extrusa draft genome.</title>
        <authorList>
            <person name="Kono N."/>
            <person name="Arakawa K."/>
        </authorList>
    </citation>
    <scope>NUCLEOTIDE SEQUENCE [LARGE SCALE GENOMIC DNA]</scope>
</reference>